<comment type="caution">
    <text evidence="3">The sequence shown here is derived from an EMBL/GenBank/DDBJ whole genome shotgun (WGS) entry which is preliminary data.</text>
</comment>
<organism evidence="3">
    <name type="scientific">Sesamum angustifolium</name>
    <dbReference type="NCBI Taxonomy" id="2727405"/>
    <lineage>
        <taxon>Eukaryota</taxon>
        <taxon>Viridiplantae</taxon>
        <taxon>Streptophyta</taxon>
        <taxon>Embryophyta</taxon>
        <taxon>Tracheophyta</taxon>
        <taxon>Spermatophyta</taxon>
        <taxon>Magnoliopsida</taxon>
        <taxon>eudicotyledons</taxon>
        <taxon>Gunneridae</taxon>
        <taxon>Pentapetalae</taxon>
        <taxon>asterids</taxon>
        <taxon>lamiids</taxon>
        <taxon>Lamiales</taxon>
        <taxon>Pedaliaceae</taxon>
        <taxon>Sesamum</taxon>
    </lineage>
</organism>
<evidence type="ECO:0000313" key="3">
    <source>
        <dbReference type="EMBL" id="KAL0354214.1"/>
    </source>
</evidence>
<dbReference type="Gene3D" id="3.30.70.2890">
    <property type="entry name" value="XS domain"/>
    <property type="match status" value="1"/>
</dbReference>
<dbReference type="PANTHER" id="PTHR46602:SF1">
    <property type="entry name" value="PROTEIN SUPPRESSOR OF GENE SILENCING 3"/>
    <property type="match status" value="1"/>
</dbReference>
<sequence>MDGMVYQGSSTQLSGDSMGHNENDRRALSMVMLLKMEARKAVRSGRTGLEETADEEIVWWHQGMSALIFDASAVGYTEAERLSKHFEDTCGIGWLGKEREYLAILPGRKTLTVDAWQRSKIWTTLTSILKLDGFPRIVFQRAIQQLYDARNAEEEKLEKVQQYGREKKEAVTFIQLQDKEMEEFVNKREKLMKAHEEWMLDLKCRRALAWKDGS</sequence>
<feature type="coiled-coil region" evidence="1">
    <location>
        <begin position="143"/>
        <end position="194"/>
    </location>
</feature>
<protein>
    <submittedName>
        <fullName evidence="3">Uncharacterized protein</fullName>
    </submittedName>
</protein>
<reference evidence="3" key="1">
    <citation type="submission" date="2020-06" db="EMBL/GenBank/DDBJ databases">
        <authorList>
            <person name="Li T."/>
            <person name="Hu X."/>
            <person name="Zhang T."/>
            <person name="Song X."/>
            <person name="Zhang H."/>
            <person name="Dai N."/>
            <person name="Sheng W."/>
            <person name="Hou X."/>
            <person name="Wei L."/>
        </authorList>
    </citation>
    <scope>NUCLEOTIDE SEQUENCE</scope>
    <source>
        <strain evidence="3">G01</strain>
        <tissue evidence="3">Leaf</tissue>
    </source>
</reference>
<dbReference type="AlphaFoldDB" id="A0AAW2PDJ1"/>
<keyword evidence="1" id="KW-0175">Coiled coil</keyword>
<dbReference type="InterPro" id="IPR038588">
    <property type="entry name" value="XS_domain_sf"/>
</dbReference>
<gene>
    <name evidence="3" type="ORF">Sangu_1002700</name>
</gene>
<evidence type="ECO:0000256" key="1">
    <source>
        <dbReference type="SAM" id="Coils"/>
    </source>
</evidence>
<reference evidence="3" key="2">
    <citation type="journal article" date="2024" name="Plant">
        <title>Genomic evolution and insights into agronomic trait innovations of Sesamum species.</title>
        <authorList>
            <person name="Miao H."/>
            <person name="Wang L."/>
            <person name="Qu L."/>
            <person name="Liu H."/>
            <person name="Sun Y."/>
            <person name="Le M."/>
            <person name="Wang Q."/>
            <person name="Wei S."/>
            <person name="Zheng Y."/>
            <person name="Lin W."/>
            <person name="Duan Y."/>
            <person name="Cao H."/>
            <person name="Xiong S."/>
            <person name="Wang X."/>
            <person name="Wei L."/>
            <person name="Li C."/>
            <person name="Ma Q."/>
            <person name="Ju M."/>
            <person name="Zhao R."/>
            <person name="Li G."/>
            <person name="Mu C."/>
            <person name="Tian Q."/>
            <person name="Mei H."/>
            <person name="Zhang T."/>
            <person name="Gao T."/>
            <person name="Zhang H."/>
        </authorList>
    </citation>
    <scope>NUCLEOTIDE SEQUENCE</scope>
    <source>
        <strain evidence="3">G01</strain>
    </source>
</reference>
<name>A0AAW2PDJ1_9LAMI</name>
<accession>A0AAW2PDJ1</accession>
<proteinExistence type="predicted"/>
<dbReference type="GO" id="GO:0051607">
    <property type="term" value="P:defense response to virus"/>
    <property type="evidence" value="ECO:0007669"/>
    <property type="project" value="InterPro"/>
</dbReference>
<dbReference type="InterPro" id="IPR044287">
    <property type="entry name" value="SGS3"/>
</dbReference>
<dbReference type="PANTHER" id="PTHR46602">
    <property type="entry name" value="PROTEIN SUPPRESSOR OF GENE SILENCING 3"/>
    <property type="match status" value="1"/>
</dbReference>
<evidence type="ECO:0000256" key="2">
    <source>
        <dbReference type="SAM" id="MobiDB-lite"/>
    </source>
</evidence>
<dbReference type="EMBL" id="JACGWK010000005">
    <property type="protein sequence ID" value="KAL0354214.1"/>
    <property type="molecule type" value="Genomic_DNA"/>
</dbReference>
<feature type="region of interest" description="Disordered" evidence="2">
    <location>
        <begin position="1"/>
        <end position="21"/>
    </location>
</feature>
<dbReference type="GO" id="GO:0031047">
    <property type="term" value="P:regulatory ncRNA-mediated gene silencing"/>
    <property type="evidence" value="ECO:0007669"/>
    <property type="project" value="InterPro"/>
</dbReference>